<keyword evidence="3" id="KW-1185">Reference proteome</keyword>
<feature type="domain" description="Transposase IS110-like N-terminal" evidence="1">
    <location>
        <begin position="12"/>
        <end position="164"/>
    </location>
</feature>
<organism evidence="2 3">
    <name type="scientific">Streptomyces flavofungini</name>
    <dbReference type="NCBI Taxonomy" id="68200"/>
    <lineage>
        <taxon>Bacteria</taxon>
        <taxon>Bacillati</taxon>
        <taxon>Actinomycetota</taxon>
        <taxon>Actinomycetes</taxon>
        <taxon>Kitasatosporales</taxon>
        <taxon>Streptomycetaceae</taxon>
        <taxon>Streptomyces</taxon>
    </lineage>
</organism>
<gene>
    <name evidence="2" type="ORF">JGB26_40680</name>
</gene>
<dbReference type="PANTHER" id="PTHR33055:SF3">
    <property type="entry name" value="PUTATIVE TRANSPOSASE FOR IS117-RELATED"/>
    <property type="match status" value="1"/>
</dbReference>
<dbReference type="PANTHER" id="PTHR33055">
    <property type="entry name" value="TRANSPOSASE FOR INSERTION SEQUENCE ELEMENT IS1111A"/>
    <property type="match status" value="1"/>
</dbReference>
<comment type="caution">
    <text evidence="2">The sequence shown here is derived from an EMBL/GenBank/DDBJ whole genome shotgun (WGS) entry which is preliminary data.</text>
</comment>
<dbReference type="Proteomes" id="UP000634780">
    <property type="component" value="Unassembled WGS sequence"/>
</dbReference>
<sequence>MTVPELWAGTAVGRAEHHCTVLDQDVTVCLTRQVPNSGTELLELLSDVRELADGDPVTWVVDLNAGGAALQIAVLVSHSQRLLYIPGRTVDHASGACRGSGKADAKDALVIADTAQMRRDLQPLQEASEITVDLKILTARRMDLSADRTRAINWLRAQLLEYFPALERAFDYSTSKTALILLTKYQTPAALRRVGRARLATWLKNHGVRTITTAQSAAVSAGEAQIAAIPGKKAAAKMVHILAREVMALGQETAEFEALS</sequence>
<evidence type="ECO:0000259" key="1">
    <source>
        <dbReference type="Pfam" id="PF01548"/>
    </source>
</evidence>
<proteinExistence type="predicted"/>
<dbReference type="Pfam" id="PF01548">
    <property type="entry name" value="DEDD_Tnp_IS110"/>
    <property type="match status" value="1"/>
</dbReference>
<protein>
    <submittedName>
        <fullName evidence="2">IS110 family transposase</fullName>
    </submittedName>
</protein>
<dbReference type="EMBL" id="JAEKOZ010000066">
    <property type="protein sequence ID" value="MBJ3813293.1"/>
    <property type="molecule type" value="Genomic_DNA"/>
</dbReference>
<evidence type="ECO:0000313" key="2">
    <source>
        <dbReference type="EMBL" id="MBJ3813293.1"/>
    </source>
</evidence>
<name>A0ABS0XJC4_9ACTN</name>
<dbReference type="InterPro" id="IPR047650">
    <property type="entry name" value="Transpos_IS110"/>
</dbReference>
<evidence type="ECO:0000313" key="3">
    <source>
        <dbReference type="Proteomes" id="UP000634780"/>
    </source>
</evidence>
<dbReference type="InterPro" id="IPR002525">
    <property type="entry name" value="Transp_IS110-like_N"/>
</dbReference>
<dbReference type="RefSeq" id="WP_190120685.1">
    <property type="nucleotide sequence ID" value="NZ_BMVR01000045.1"/>
</dbReference>
<accession>A0ABS0XJC4</accession>
<reference evidence="2 3" key="1">
    <citation type="submission" date="2020-12" db="EMBL/GenBank/DDBJ databases">
        <title>Streptomyces typhae sp. nov., a novel endophytic actinomycete isolated from the root of cattail pollen (Typha angustifolia L.).</title>
        <authorList>
            <person name="Peng C."/>
            <person name="Liu C."/>
        </authorList>
    </citation>
    <scope>NUCLEOTIDE SEQUENCE [LARGE SCALE GENOMIC DNA]</scope>
    <source>
        <strain evidence="2 3">JCM 4753</strain>
    </source>
</reference>